<evidence type="ECO:0000313" key="6">
    <source>
        <dbReference type="Proteomes" id="UP000184073"/>
    </source>
</evidence>
<feature type="transmembrane region" description="Helical" evidence="4">
    <location>
        <begin position="21"/>
        <end position="39"/>
    </location>
</feature>
<dbReference type="Gene3D" id="3.90.550.20">
    <property type="match status" value="1"/>
</dbReference>
<keyword evidence="4" id="KW-0472">Membrane</keyword>
<dbReference type="AlphaFoldDB" id="A0A1L9PRX4"/>
<comment type="similarity">
    <text evidence="1">Belongs to the glycosyltransferase 32 family.</text>
</comment>
<dbReference type="Proteomes" id="UP000184073">
    <property type="component" value="Unassembled WGS sequence"/>
</dbReference>
<gene>
    <name evidence="5" type="ORF">ASPVEDRAFT_85617</name>
</gene>
<dbReference type="InterPro" id="IPR051706">
    <property type="entry name" value="Glycosyltransferase_domain"/>
</dbReference>
<dbReference type="VEuPathDB" id="FungiDB:ASPVEDRAFT_85617"/>
<dbReference type="Pfam" id="PF04488">
    <property type="entry name" value="Gly_transf_sug"/>
    <property type="match status" value="1"/>
</dbReference>
<feature type="region of interest" description="Disordered" evidence="3">
    <location>
        <begin position="54"/>
        <end position="74"/>
    </location>
</feature>
<keyword evidence="4" id="KW-1133">Transmembrane helix</keyword>
<dbReference type="RefSeq" id="XP_040669974.1">
    <property type="nucleotide sequence ID" value="XM_040817722.1"/>
</dbReference>
<keyword evidence="6" id="KW-1185">Reference proteome</keyword>
<evidence type="ECO:0000313" key="5">
    <source>
        <dbReference type="EMBL" id="OJJ04212.1"/>
    </source>
</evidence>
<protein>
    <submittedName>
        <fullName evidence="5">Uncharacterized protein</fullName>
    </submittedName>
</protein>
<proteinExistence type="inferred from homology"/>
<dbReference type="GO" id="GO:0051999">
    <property type="term" value="P:mannosyl-inositol phosphorylceramide biosynthetic process"/>
    <property type="evidence" value="ECO:0007669"/>
    <property type="project" value="TreeGrafter"/>
</dbReference>
<dbReference type="SUPFAM" id="SSF53448">
    <property type="entry name" value="Nucleotide-diphospho-sugar transferases"/>
    <property type="match status" value="1"/>
</dbReference>
<evidence type="ECO:0000256" key="3">
    <source>
        <dbReference type="SAM" id="MobiDB-lite"/>
    </source>
</evidence>
<name>A0A1L9PRX4_ASPVE</name>
<evidence type="ECO:0000256" key="1">
    <source>
        <dbReference type="ARBA" id="ARBA00009003"/>
    </source>
</evidence>
<dbReference type="OrthoDB" id="409543at2759"/>
<reference evidence="6" key="1">
    <citation type="journal article" date="2017" name="Genome Biol.">
        <title>Comparative genomics reveals high biological diversity and specific adaptations in the industrially and medically important fungal genus Aspergillus.</title>
        <authorList>
            <person name="de Vries R.P."/>
            <person name="Riley R."/>
            <person name="Wiebenga A."/>
            <person name="Aguilar-Osorio G."/>
            <person name="Amillis S."/>
            <person name="Uchima C.A."/>
            <person name="Anderluh G."/>
            <person name="Asadollahi M."/>
            <person name="Askin M."/>
            <person name="Barry K."/>
            <person name="Battaglia E."/>
            <person name="Bayram O."/>
            <person name="Benocci T."/>
            <person name="Braus-Stromeyer S.A."/>
            <person name="Caldana C."/>
            <person name="Canovas D."/>
            <person name="Cerqueira G.C."/>
            <person name="Chen F."/>
            <person name="Chen W."/>
            <person name="Choi C."/>
            <person name="Clum A."/>
            <person name="Dos Santos R.A."/>
            <person name="Damasio A.R."/>
            <person name="Diallinas G."/>
            <person name="Emri T."/>
            <person name="Fekete E."/>
            <person name="Flipphi M."/>
            <person name="Freyberg S."/>
            <person name="Gallo A."/>
            <person name="Gournas C."/>
            <person name="Habgood R."/>
            <person name="Hainaut M."/>
            <person name="Harispe M.L."/>
            <person name="Henrissat B."/>
            <person name="Hilden K.S."/>
            <person name="Hope R."/>
            <person name="Hossain A."/>
            <person name="Karabika E."/>
            <person name="Karaffa L."/>
            <person name="Karanyi Z."/>
            <person name="Krasevec N."/>
            <person name="Kuo A."/>
            <person name="Kusch H."/>
            <person name="LaButti K."/>
            <person name="Lagendijk E.L."/>
            <person name="Lapidus A."/>
            <person name="Levasseur A."/>
            <person name="Lindquist E."/>
            <person name="Lipzen A."/>
            <person name="Logrieco A.F."/>
            <person name="MacCabe A."/>
            <person name="Maekelae M.R."/>
            <person name="Malavazi I."/>
            <person name="Melin P."/>
            <person name="Meyer V."/>
            <person name="Mielnichuk N."/>
            <person name="Miskei M."/>
            <person name="Molnar A.P."/>
            <person name="Mule G."/>
            <person name="Ngan C.Y."/>
            <person name="Orejas M."/>
            <person name="Orosz E."/>
            <person name="Ouedraogo J.P."/>
            <person name="Overkamp K.M."/>
            <person name="Park H.-S."/>
            <person name="Perrone G."/>
            <person name="Piumi F."/>
            <person name="Punt P.J."/>
            <person name="Ram A.F."/>
            <person name="Ramon A."/>
            <person name="Rauscher S."/>
            <person name="Record E."/>
            <person name="Riano-Pachon D.M."/>
            <person name="Robert V."/>
            <person name="Roehrig J."/>
            <person name="Ruller R."/>
            <person name="Salamov A."/>
            <person name="Salih N.S."/>
            <person name="Samson R.A."/>
            <person name="Sandor E."/>
            <person name="Sanguinetti M."/>
            <person name="Schuetze T."/>
            <person name="Sepcic K."/>
            <person name="Shelest E."/>
            <person name="Sherlock G."/>
            <person name="Sophianopoulou V."/>
            <person name="Squina F.M."/>
            <person name="Sun H."/>
            <person name="Susca A."/>
            <person name="Todd R.B."/>
            <person name="Tsang A."/>
            <person name="Unkles S.E."/>
            <person name="van de Wiele N."/>
            <person name="van Rossen-Uffink D."/>
            <person name="Oliveira J.V."/>
            <person name="Vesth T.C."/>
            <person name="Visser J."/>
            <person name="Yu J.-H."/>
            <person name="Zhou M."/>
            <person name="Andersen M.R."/>
            <person name="Archer D.B."/>
            <person name="Baker S.E."/>
            <person name="Benoit I."/>
            <person name="Brakhage A.A."/>
            <person name="Braus G.H."/>
            <person name="Fischer R."/>
            <person name="Frisvad J.C."/>
            <person name="Goldman G.H."/>
            <person name="Houbraken J."/>
            <person name="Oakley B."/>
            <person name="Pocsi I."/>
            <person name="Scazzocchio C."/>
            <person name="Seiboth B."/>
            <person name="vanKuyk P.A."/>
            <person name="Wortman J."/>
            <person name="Dyer P.S."/>
            <person name="Grigoriev I.V."/>
        </authorList>
    </citation>
    <scope>NUCLEOTIDE SEQUENCE [LARGE SCALE GENOMIC DNA]</scope>
    <source>
        <strain evidence="6">CBS 583.65</strain>
    </source>
</reference>
<accession>A0A1L9PRX4</accession>
<dbReference type="EMBL" id="KV878131">
    <property type="protein sequence ID" value="OJJ04212.1"/>
    <property type="molecule type" value="Genomic_DNA"/>
</dbReference>
<dbReference type="InterPro" id="IPR007577">
    <property type="entry name" value="GlycoTrfase_DXD_sugar-bd_CS"/>
</dbReference>
<keyword evidence="2" id="KW-0808">Transferase</keyword>
<evidence type="ECO:0000256" key="4">
    <source>
        <dbReference type="SAM" id="Phobius"/>
    </source>
</evidence>
<dbReference type="GO" id="GO:0016020">
    <property type="term" value="C:membrane"/>
    <property type="evidence" value="ECO:0007669"/>
    <property type="project" value="GOC"/>
</dbReference>
<organism evidence="5 6">
    <name type="scientific">Aspergillus versicolor CBS 583.65</name>
    <dbReference type="NCBI Taxonomy" id="1036611"/>
    <lineage>
        <taxon>Eukaryota</taxon>
        <taxon>Fungi</taxon>
        <taxon>Dikarya</taxon>
        <taxon>Ascomycota</taxon>
        <taxon>Pezizomycotina</taxon>
        <taxon>Eurotiomycetes</taxon>
        <taxon>Eurotiomycetidae</taxon>
        <taxon>Eurotiales</taxon>
        <taxon>Aspergillaceae</taxon>
        <taxon>Aspergillus</taxon>
        <taxon>Aspergillus subgen. Nidulantes</taxon>
    </lineage>
</organism>
<dbReference type="PANTHER" id="PTHR32385">
    <property type="entry name" value="MANNOSYL PHOSPHORYLINOSITOL CERAMIDE SYNTHASE"/>
    <property type="match status" value="1"/>
</dbReference>
<dbReference type="InterPro" id="IPR029044">
    <property type="entry name" value="Nucleotide-diphossugar_trans"/>
</dbReference>
<keyword evidence="4" id="KW-0812">Transmembrane</keyword>
<dbReference type="PANTHER" id="PTHR32385:SF23">
    <property type="entry name" value="NUCLEOTIDE-DIPHOSPHO-SUGAR TRANSFERASE"/>
    <property type="match status" value="1"/>
</dbReference>
<dbReference type="GO" id="GO:0000030">
    <property type="term" value="F:mannosyltransferase activity"/>
    <property type="evidence" value="ECO:0007669"/>
    <property type="project" value="TreeGrafter"/>
</dbReference>
<dbReference type="GeneID" id="63733233"/>
<sequence length="381" mass="43567">MIYDSGSSKAGHIIVHIMRRRSILFCVFAIVLILLMYPFSSSYLLPTAELSPSEPLVPEPEPEPQVPSSPNTSPYELLNRPISSDRTSIPKIIHQTWFPAGTNMSESAQQWVATVKTKNPDWEYVLWDDESDELLVKKYFPWFLETYRQLPQEINRADMVRNFYMYLFGGMYLDVDTEALRPIDSLFVSHDVHLRPHKEVYAADHAPDSGTIQRAFMGRMAHTLDPEGLGAIPNGWMASPPGHPYWLLPVLNVLENPKGDGSVEGMTGPGILGPIMKQYFGNGRQSLRRQLCHRVQTLQPSWDLYCPHYSMEDIPASESLKHSLILLPREQIYPYSWVDDGDVKACLGAKSNPKFDPEECKRRMDVDAWPSYFITYCTHTW</sequence>
<evidence type="ECO:0000256" key="2">
    <source>
        <dbReference type="ARBA" id="ARBA00022679"/>
    </source>
</evidence>
<feature type="compositionally biased region" description="Pro residues" evidence="3">
    <location>
        <begin position="55"/>
        <end position="67"/>
    </location>
</feature>